<sequence>MIKTIYRLPVYWASPLISDDYSGINDMEKAEIRKFLEKAEGSPVSVDFTTEGFYRYNDAGTLAGNCADFLFIKD</sequence>
<proteinExistence type="predicted"/>
<dbReference type="EMBL" id="VWMK01000004">
    <property type="protein sequence ID" value="KAA3767956.1"/>
    <property type="molecule type" value="Genomic_DNA"/>
</dbReference>
<reference evidence="1 2" key="1">
    <citation type="journal article" date="2019" name="Nat. Med.">
        <title>A library of human gut bacterial isolates paired with longitudinal multiomics data enables mechanistic microbiome research.</title>
        <authorList>
            <person name="Poyet M."/>
            <person name="Groussin M."/>
            <person name="Gibbons S.M."/>
            <person name="Avila-Pacheco J."/>
            <person name="Jiang X."/>
            <person name="Kearney S.M."/>
            <person name="Perrotta A.R."/>
            <person name="Berdy B."/>
            <person name="Zhao S."/>
            <person name="Lieberman T.D."/>
            <person name="Swanson P.K."/>
            <person name="Smith M."/>
            <person name="Roesemann S."/>
            <person name="Alexander J.E."/>
            <person name="Rich S.A."/>
            <person name="Livny J."/>
            <person name="Vlamakis H."/>
            <person name="Clish C."/>
            <person name="Bullock K."/>
            <person name="Deik A."/>
            <person name="Scott J."/>
            <person name="Pierce K.A."/>
            <person name="Xavier R.J."/>
            <person name="Alm E.J."/>
        </authorList>
    </citation>
    <scope>NUCLEOTIDE SEQUENCE [LARGE SCALE GENOMIC DNA]</scope>
    <source>
        <strain evidence="1 2">BIOML-A10</strain>
    </source>
</reference>
<dbReference type="RefSeq" id="WP_130058385.1">
    <property type="nucleotide sequence ID" value="NZ_RCXT01000003.1"/>
</dbReference>
<evidence type="ECO:0000313" key="2">
    <source>
        <dbReference type="Proteomes" id="UP000422221"/>
    </source>
</evidence>
<organism evidence="1 2">
    <name type="scientific">Bacteroides salyersiae</name>
    <dbReference type="NCBI Taxonomy" id="291644"/>
    <lineage>
        <taxon>Bacteria</taxon>
        <taxon>Pseudomonadati</taxon>
        <taxon>Bacteroidota</taxon>
        <taxon>Bacteroidia</taxon>
        <taxon>Bacteroidales</taxon>
        <taxon>Bacteroidaceae</taxon>
        <taxon>Bacteroides</taxon>
    </lineage>
</organism>
<comment type="caution">
    <text evidence="1">The sequence shown here is derived from an EMBL/GenBank/DDBJ whole genome shotgun (WGS) entry which is preliminary data.</text>
</comment>
<protein>
    <submittedName>
        <fullName evidence="1">Uncharacterized protein</fullName>
    </submittedName>
</protein>
<evidence type="ECO:0000313" key="1">
    <source>
        <dbReference type="EMBL" id="KAA3767956.1"/>
    </source>
</evidence>
<accession>A0A7J4XLV5</accession>
<dbReference type="Proteomes" id="UP000422221">
    <property type="component" value="Unassembled WGS sequence"/>
</dbReference>
<dbReference type="AlphaFoldDB" id="A0A7J4XLV5"/>
<name>A0A7J4XLV5_9BACE</name>
<gene>
    <name evidence="1" type="ORF">F3F73_06065</name>
</gene>